<dbReference type="Gene3D" id="3.40.50.300">
    <property type="entry name" value="P-loop containing nucleotide triphosphate hydrolases"/>
    <property type="match status" value="1"/>
</dbReference>
<evidence type="ECO:0000259" key="3">
    <source>
        <dbReference type="Pfam" id="PF01048"/>
    </source>
</evidence>
<dbReference type="KEGG" id="pgri:PgNI_02862"/>
<gene>
    <name evidence="5" type="ORF">PgNI_02862</name>
</gene>
<dbReference type="Pfam" id="PF01048">
    <property type="entry name" value="PNP_UDP_1"/>
    <property type="match status" value="1"/>
</dbReference>
<dbReference type="InterPro" id="IPR019734">
    <property type="entry name" value="TPR_rpt"/>
</dbReference>
<dbReference type="Gene3D" id="1.25.40.10">
    <property type="entry name" value="Tetratricopeptide repeat domain"/>
    <property type="match status" value="2"/>
</dbReference>
<dbReference type="SUPFAM" id="SSF52540">
    <property type="entry name" value="P-loop containing nucleoside triphosphate hydrolases"/>
    <property type="match status" value="1"/>
</dbReference>
<organism evidence="4 5">
    <name type="scientific">Pyricularia grisea</name>
    <name type="common">Crabgrass-specific blast fungus</name>
    <name type="synonym">Magnaporthe grisea</name>
    <dbReference type="NCBI Taxonomy" id="148305"/>
    <lineage>
        <taxon>Eukaryota</taxon>
        <taxon>Fungi</taxon>
        <taxon>Dikarya</taxon>
        <taxon>Ascomycota</taxon>
        <taxon>Pezizomycotina</taxon>
        <taxon>Sordariomycetes</taxon>
        <taxon>Sordariomycetidae</taxon>
        <taxon>Magnaporthales</taxon>
        <taxon>Pyriculariaceae</taxon>
        <taxon>Pyricularia</taxon>
    </lineage>
</organism>
<dbReference type="PANTHER" id="PTHR46082">
    <property type="entry name" value="ATP/GTP-BINDING PROTEIN-RELATED"/>
    <property type="match status" value="1"/>
</dbReference>
<dbReference type="PANTHER" id="PTHR46082:SF6">
    <property type="entry name" value="AAA+ ATPASE DOMAIN-CONTAINING PROTEIN-RELATED"/>
    <property type="match status" value="1"/>
</dbReference>
<dbReference type="RefSeq" id="XP_030984304.1">
    <property type="nucleotide sequence ID" value="XM_031122919.1"/>
</dbReference>
<name>A0A6P8BB75_PYRGI</name>
<feature type="domain" description="NB-ARC" evidence="2">
    <location>
        <begin position="378"/>
        <end position="551"/>
    </location>
</feature>
<dbReference type="GO" id="GO:0009116">
    <property type="term" value="P:nucleoside metabolic process"/>
    <property type="evidence" value="ECO:0007669"/>
    <property type="project" value="InterPro"/>
</dbReference>
<feature type="region of interest" description="Disordered" evidence="1">
    <location>
        <begin position="1152"/>
        <end position="1178"/>
    </location>
</feature>
<dbReference type="Proteomes" id="UP000515153">
    <property type="component" value="Unplaced"/>
</dbReference>
<dbReference type="InterPro" id="IPR011990">
    <property type="entry name" value="TPR-like_helical_dom_sf"/>
</dbReference>
<dbReference type="Pfam" id="PF00931">
    <property type="entry name" value="NB-ARC"/>
    <property type="match status" value="1"/>
</dbReference>
<dbReference type="Pfam" id="PF13424">
    <property type="entry name" value="TPR_12"/>
    <property type="match status" value="2"/>
</dbReference>
<reference evidence="5" key="3">
    <citation type="submission" date="2025-08" db="UniProtKB">
        <authorList>
            <consortium name="RefSeq"/>
        </authorList>
    </citation>
    <scope>IDENTIFICATION</scope>
    <source>
        <strain evidence="5">NI907</strain>
    </source>
</reference>
<dbReference type="Pfam" id="PF13374">
    <property type="entry name" value="TPR_10"/>
    <property type="match status" value="1"/>
</dbReference>
<dbReference type="GO" id="GO:0043531">
    <property type="term" value="F:ADP binding"/>
    <property type="evidence" value="ECO:0007669"/>
    <property type="project" value="InterPro"/>
</dbReference>
<feature type="domain" description="Nucleoside phosphorylase" evidence="3">
    <location>
        <begin position="30"/>
        <end position="325"/>
    </location>
</feature>
<dbReference type="InterPro" id="IPR035994">
    <property type="entry name" value="Nucleoside_phosphorylase_sf"/>
</dbReference>
<dbReference type="InterPro" id="IPR027417">
    <property type="entry name" value="P-loop_NTPase"/>
</dbReference>
<dbReference type="SUPFAM" id="SSF53167">
    <property type="entry name" value="Purine and uridine phosphorylases"/>
    <property type="match status" value="1"/>
</dbReference>
<dbReference type="SMART" id="SM00028">
    <property type="entry name" value="TPR"/>
    <property type="match status" value="6"/>
</dbReference>
<dbReference type="GO" id="GO:0003824">
    <property type="term" value="F:catalytic activity"/>
    <property type="evidence" value="ECO:0007669"/>
    <property type="project" value="InterPro"/>
</dbReference>
<dbReference type="InterPro" id="IPR002182">
    <property type="entry name" value="NB-ARC"/>
</dbReference>
<dbReference type="SUPFAM" id="SSF48452">
    <property type="entry name" value="TPR-like"/>
    <property type="match status" value="3"/>
</dbReference>
<feature type="compositionally biased region" description="Basic and acidic residues" evidence="1">
    <location>
        <begin position="14"/>
        <end position="23"/>
    </location>
</feature>
<evidence type="ECO:0000259" key="2">
    <source>
        <dbReference type="Pfam" id="PF00931"/>
    </source>
</evidence>
<keyword evidence="4" id="KW-1185">Reference proteome</keyword>
<evidence type="ECO:0000313" key="4">
    <source>
        <dbReference type="Proteomes" id="UP000515153"/>
    </source>
</evidence>
<reference evidence="5" key="2">
    <citation type="submission" date="2019-10" db="EMBL/GenBank/DDBJ databases">
        <authorList>
            <consortium name="NCBI Genome Project"/>
        </authorList>
    </citation>
    <scope>NUCLEOTIDE SEQUENCE</scope>
    <source>
        <strain evidence="5">NI907</strain>
    </source>
</reference>
<dbReference type="GeneID" id="41957830"/>
<accession>A0A6P8BB75</accession>
<dbReference type="Gene3D" id="3.40.50.1580">
    <property type="entry name" value="Nucleoside phosphorylase domain"/>
    <property type="match status" value="1"/>
</dbReference>
<evidence type="ECO:0000313" key="5">
    <source>
        <dbReference type="RefSeq" id="XP_030984304.1"/>
    </source>
</evidence>
<sequence length="1178" mass="133162">MASNRSDTRIVPIHQDRTPQRPTSGRDFHIAIFCALPLEADAVIALFDQHWDDDDPPYVTHAGDPNAYSVGVIGSHNVVLVHMAGMGKTEAAAAAAHCHASFPSIKLAMVVGVCGVVPYSADGEEIILGDVIISEGVVQYDLGRRLPEGFERKRSFQESLGRQSAEIRSQLAKLKGIQRREKLESKMMVYLGAIQCKVRLAAQYPGVQKDRLFESDYRHITDGKLCDDCGCNGPQVARNRLKQTEMQQPIIHIGLFASGDTVLKSGKDRDTLAKEEGVIAFEMEAAGVWEILPCIVIKSACDYADSHKMKAWQRYAAATAAACSKALLEFWPTSAPFSEPLPAPGPESVSERQAGLGHRTPQYHIPLLRNRKFTGRNNILDELQQRLFIDDDCQRLAIVGLGGVGKTQVALQLAYWVKENQPCFSIFWIPVISFTTFEEAYIEVGKKLQVPMDATKEDPKVSVQRYLSSEQAGKWFLIIDNADDSEMMFGSSNNSQSISQYLPDNEYGLIIFTTRSSEVGQSVAGSDVLMLSEMNKSEAMTMLERSLVRKELVQDSILATELLERLEWLPLAITQAAAYLNCNRQMSIRRYLELLGGTEPDMVALMSREFRDNTRYRESRNAVATTWLVSFDQIQRDDSAASDMLAFLSCIEPKAVPRFLLPNFESAETENAIGTLCGYAFLTVREDDQMYDMHSLVHLATKLWIANAVRTEEIALNALRHLRDVFGQFDCADRPLWQGLLSHALRLLDRSEEYQVEERFDLFYSLGWCLNEDRRFKEATRCLEESVCWRKETLPDTHPDLLKAEHDLANVYLNQRRMTDAIGLLERVLAVRKQTLDERDPSRCSSEHELARAYLGNGQIEKAIEIYEHVVTIKKETRDEMDNSRLTSEHGLARAYLDAGRTKKAIEIFEHIVTIRRETLDQRDHNRLVSEYELARAYCEDGRIQQGTQLLEKIVAIRKETLDKADDERLASEQRLARLYLDDGQTLKAIKLLEHVVTVRRETLDQRDHSLLASEHELARAYCEDGRIRQGAQLFEKIVVIRKETLDKTNRSRLASELSLAVAYFKDDRIRQATQLIEDVLAITKEVFDIEDRQRLATEHWLAKAYFAEGKIQEAIVLIDHLVNVYEGLLGIEDPVFLLAIDLQEKAHNMIDGPGVCDSPSKAVGEVPKERSDKFPGG</sequence>
<protein>
    <recommendedName>
        <fullName evidence="6">Nucleoside phosphorylase domain-containing protein</fullName>
    </recommendedName>
</protein>
<evidence type="ECO:0008006" key="6">
    <source>
        <dbReference type="Google" id="ProtNLM"/>
    </source>
</evidence>
<feature type="region of interest" description="Disordered" evidence="1">
    <location>
        <begin position="1"/>
        <end position="23"/>
    </location>
</feature>
<evidence type="ECO:0000256" key="1">
    <source>
        <dbReference type="SAM" id="MobiDB-lite"/>
    </source>
</evidence>
<dbReference type="InterPro" id="IPR053137">
    <property type="entry name" value="NLR-like"/>
</dbReference>
<reference evidence="5" key="1">
    <citation type="journal article" date="2019" name="Mol. Biol. Evol.">
        <title>Blast fungal genomes show frequent chromosomal changes, gene gains and losses, and effector gene turnover.</title>
        <authorList>
            <person name="Gomez Luciano L.B."/>
            <person name="Jason Tsai I."/>
            <person name="Chuma I."/>
            <person name="Tosa Y."/>
            <person name="Chen Y.H."/>
            <person name="Li J.Y."/>
            <person name="Li M.Y."/>
            <person name="Jade Lu M.Y."/>
            <person name="Nakayashiki H."/>
            <person name="Li W.H."/>
        </authorList>
    </citation>
    <scope>NUCLEOTIDE SEQUENCE</scope>
    <source>
        <strain evidence="5">NI907</strain>
    </source>
</reference>
<dbReference type="AlphaFoldDB" id="A0A6P8BB75"/>
<dbReference type="InterPro" id="IPR000845">
    <property type="entry name" value="Nucleoside_phosphorylase_d"/>
</dbReference>
<proteinExistence type="predicted"/>
<feature type="compositionally biased region" description="Basic and acidic residues" evidence="1">
    <location>
        <begin position="1167"/>
        <end position="1178"/>
    </location>
</feature>